<dbReference type="PANTHER" id="PTHR46198:SF4">
    <property type="entry name" value="PROTEIN-TYROSINE-PHOSPHATASE"/>
    <property type="match status" value="1"/>
</dbReference>
<dbReference type="OrthoDB" id="9993594at2759"/>
<dbReference type="PANTHER" id="PTHR46198">
    <property type="entry name" value="PROTEIN-TYROSINE-PHOSPHATASE"/>
    <property type="match status" value="1"/>
</dbReference>
<dbReference type="SMART" id="SM00404">
    <property type="entry name" value="PTPc_motif"/>
    <property type="match status" value="1"/>
</dbReference>
<keyword evidence="9" id="KW-1185">Reference proteome</keyword>
<protein>
    <recommendedName>
        <fullName evidence="1">protein-tyrosine-phosphatase</fullName>
        <ecNumber evidence="1">3.1.3.48</ecNumber>
    </recommendedName>
</protein>
<dbReference type="EC" id="3.1.3.48" evidence="1"/>
<dbReference type="EMBL" id="CP012524">
    <property type="protein sequence ID" value="ALC41996.1"/>
    <property type="molecule type" value="Genomic_DNA"/>
</dbReference>
<dbReference type="InterPro" id="IPR029021">
    <property type="entry name" value="Prot-tyrosine_phosphatase-like"/>
</dbReference>
<reference evidence="8 9" key="1">
    <citation type="submission" date="2015-08" db="EMBL/GenBank/DDBJ databases">
        <title>Ancestral chromatin configuration constrains chromatin evolution on differentiating sex chromosomes in Drosophila.</title>
        <authorList>
            <person name="Zhou Q."/>
            <person name="Bachtrog D."/>
        </authorList>
    </citation>
    <scope>NUCLEOTIDE SEQUENCE [LARGE SCALE GENOMIC DNA]</scope>
    <source>
        <tissue evidence="8">Whole larvae</tissue>
    </source>
</reference>
<dbReference type="PROSITE" id="PS50056">
    <property type="entry name" value="TYR_PHOSPHATASE_2"/>
    <property type="match status" value="1"/>
</dbReference>
<feature type="compositionally biased region" description="Polar residues" evidence="5">
    <location>
        <begin position="343"/>
        <end position="366"/>
    </location>
</feature>
<accession>A0A0M4EAC7</accession>
<dbReference type="GO" id="GO:0007165">
    <property type="term" value="P:signal transduction"/>
    <property type="evidence" value="ECO:0007669"/>
    <property type="project" value="TreeGrafter"/>
</dbReference>
<dbReference type="STRING" id="30019.A0A0M4EAC7"/>
<evidence type="ECO:0000256" key="2">
    <source>
        <dbReference type="ARBA" id="ARBA00022553"/>
    </source>
</evidence>
<dbReference type="SUPFAM" id="SSF52799">
    <property type="entry name" value="(Phosphotyrosine protein) phosphatases II"/>
    <property type="match status" value="1"/>
</dbReference>
<dbReference type="GO" id="GO:0005886">
    <property type="term" value="C:plasma membrane"/>
    <property type="evidence" value="ECO:0007669"/>
    <property type="project" value="TreeGrafter"/>
</dbReference>
<dbReference type="SMART" id="SM00194">
    <property type="entry name" value="PTPc"/>
    <property type="match status" value="1"/>
</dbReference>
<keyword evidence="3" id="KW-0378">Hydrolase</keyword>
<keyword evidence="2" id="KW-0597">Phosphoprotein</keyword>
<dbReference type="GO" id="GO:0048666">
    <property type="term" value="P:neuron development"/>
    <property type="evidence" value="ECO:0007669"/>
    <property type="project" value="UniProtKB-ARBA"/>
</dbReference>
<dbReference type="InterPro" id="IPR000387">
    <property type="entry name" value="Tyr_Pase_dom"/>
</dbReference>
<sequence>MDKLKNNNKENAVIASIECPCPYASAVDTDVDVESNKSTPTPYFTPLEYLQTSFEFPSPTTTKATATATSGAASTGVWEEETATAYTPKHFTIAHTHGYAHGKQPQSPTTLNRKLKRFSLYDRRSCSPQDATGRIVANKENTIPKHFSVDNDQDNLYLSKSEHNSPTILFRDESTSSINLNTTTAAAAVTATATTTTTPQAQLNYSPKLLASINNLNLQHSPLSIINSAGYKHGNFFRFPEIDQAATVLPTPLDNQPINQQVSEYQQDGRRNRKNKNNLTIRITDTQQQQPPLSPAPLSKPKTPTIKCTKEKARSLDSAANESELSIVVQHIQESRDVSLGTTVPIQTSSSNSLSKLDTTQSLYSRRSNRRKSPGLNNSDWLMYQRKQHAYQSSLESEVQLKSASSVDSKFTLGANLAPRSAHKHNPLLHASSTNLKTLPECITLVEFTPNSATSSIESPYKQKSMDLPQAKHMNSSMNLLQRRGSNHSLTLNLHSSCSNLMSSALSVSNYSLGSASNSKSSCNLEQQKPTASHQLQLQVTVAGGSVSGSGSSGIQSQRQGLFRRRGSNHSISLKNHTTNSCGELNAMATPKRGLLERRGSNQSLTLNMSSQPQETLQLEQPKLTVCQCGASGTAQSPHQRKFFSTENLHSNRTTSISGSSQYLGFKPPICFGSATDLQPSDDLASNSSVRSVRTEAGGVVCSCASGGGAIRNIMTRPLSPQTTSEEFKIYLASIQLLQSASNPLNQYQLIKLNQVFDHSYKANVEQPPVLVLGRGEGDTPTLQQQHVQQQQQPAPSSEDSELLAIYQAIVKRIVIPFPQLDGDEQKRIFRELHKEFWDLPLNHQEKPMVFGSQTKNRYKTILPNEHSRVLLESEVSGLQQLELDQAELREEPVSTLSAQDEMPYINANYIKGPDYVSKCYVATQGPLPNTIFEFWLMIYQNTQRYIRRCQDGGSSPHVDKSHILQQYYQKIVMLTNFTECSRQKCAIYFPIELNEIFSVSARDEVFELDALARDYFEPHLQPHATQIDSLEAPSELQPDRERACGEHIIVDTLKVTLAETVRSCLPAQGSFFLVKNVGIVRRNGYSVRKLVLLYCMSVPQQRLVYYLQKICCYHYWYPDWPDHHSPRDINTLLDTCLHVLNLGKCESEFDNYDDKRSVRNAHLFAQRLDIYKQDIFNAVQPLPVIHCSAGIGRTGCFTAILNAVRQLRQSLAYSLTGMLSKTLTMSDVLEAEAEAEGTLHLVEDTDSSFSCNTLHHIRHIVQSSNTISFDMLPKMPDIFVDILGIVCNLRLQRGGMVQNSEQYELIHRAIGLYLKRTLALRRF</sequence>
<feature type="region of interest" description="Disordered" evidence="5">
    <location>
        <begin position="774"/>
        <end position="798"/>
    </location>
</feature>
<dbReference type="InterPro" id="IPR003595">
    <property type="entry name" value="Tyr_Pase_cat"/>
</dbReference>
<feature type="domain" description="Tyrosine-protein phosphatase" evidence="6">
    <location>
        <begin position="853"/>
        <end position="1314"/>
    </location>
</feature>
<evidence type="ECO:0000256" key="4">
    <source>
        <dbReference type="ARBA" id="ARBA00022912"/>
    </source>
</evidence>
<feature type="region of interest" description="Disordered" evidence="5">
    <location>
        <begin position="343"/>
        <end position="379"/>
    </location>
</feature>
<dbReference type="PROSITE" id="PS50055">
    <property type="entry name" value="TYR_PHOSPHATASE_PTP"/>
    <property type="match status" value="1"/>
</dbReference>
<proteinExistence type="predicted"/>
<dbReference type="PROSITE" id="PS00383">
    <property type="entry name" value="TYR_PHOSPHATASE_1"/>
    <property type="match status" value="1"/>
</dbReference>
<dbReference type="Proteomes" id="UP000494163">
    <property type="component" value="Chromosome 2R"/>
</dbReference>
<dbReference type="GO" id="GO:0004725">
    <property type="term" value="F:protein tyrosine phosphatase activity"/>
    <property type="evidence" value="ECO:0007669"/>
    <property type="project" value="UniProtKB-EC"/>
</dbReference>
<evidence type="ECO:0000256" key="5">
    <source>
        <dbReference type="SAM" id="MobiDB-lite"/>
    </source>
</evidence>
<dbReference type="OMA" id="ICCYHYW"/>
<feature type="domain" description="Tyrosine specific protein phosphatases" evidence="7">
    <location>
        <begin position="1163"/>
        <end position="1305"/>
    </location>
</feature>
<gene>
    <name evidence="8" type="ORF">Dbus_chr2Rg1575</name>
</gene>
<dbReference type="GO" id="GO:0019901">
    <property type="term" value="F:protein kinase binding"/>
    <property type="evidence" value="ECO:0007669"/>
    <property type="project" value="TreeGrafter"/>
</dbReference>
<evidence type="ECO:0000313" key="8">
    <source>
        <dbReference type="EMBL" id="ALC41996.1"/>
    </source>
</evidence>
<organism evidence="8 9">
    <name type="scientific">Drosophila busckii</name>
    <name type="common">Fruit fly</name>
    <dbReference type="NCBI Taxonomy" id="30019"/>
    <lineage>
        <taxon>Eukaryota</taxon>
        <taxon>Metazoa</taxon>
        <taxon>Ecdysozoa</taxon>
        <taxon>Arthropoda</taxon>
        <taxon>Hexapoda</taxon>
        <taxon>Insecta</taxon>
        <taxon>Pterygota</taxon>
        <taxon>Neoptera</taxon>
        <taxon>Endopterygota</taxon>
        <taxon>Diptera</taxon>
        <taxon>Brachycera</taxon>
        <taxon>Muscomorpha</taxon>
        <taxon>Ephydroidea</taxon>
        <taxon>Drosophilidae</taxon>
        <taxon>Drosophila</taxon>
    </lineage>
</organism>
<evidence type="ECO:0000259" key="7">
    <source>
        <dbReference type="PROSITE" id="PS50056"/>
    </source>
</evidence>
<dbReference type="InterPro" id="IPR016130">
    <property type="entry name" value="Tyr_Pase_AS"/>
</dbReference>
<evidence type="ECO:0000313" key="9">
    <source>
        <dbReference type="Proteomes" id="UP000494163"/>
    </source>
</evidence>
<keyword evidence="4" id="KW-0904">Protein phosphatase</keyword>
<evidence type="ECO:0000259" key="6">
    <source>
        <dbReference type="PROSITE" id="PS50055"/>
    </source>
</evidence>
<evidence type="ECO:0000256" key="3">
    <source>
        <dbReference type="ARBA" id="ARBA00022801"/>
    </source>
</evidence>
<feature type="region of interest" description="Disordered" evidence="5">
    <location>
        <begin position="281"/>
        <end position="304"/>
    </location>
</feature>
<name>A0A0M4EAC7_DROBS</name>
<feature type="compositionally biased region" description="Low complexity" evidence="5">
    <location>
        <begin position="784"/>
        <end position="793"/>
    </location>
</feature>
<dbReference type="InterPro" id="IPR000242">
    <property type="entry name" value="PTP_cat"/>
</dbReference>
<dbReference type="InterPro" id="IPR008356">
    <property type="entry name" value="Tyr_Pase_KIM-con"/>
</dbReference>
<dbReference type="Gene3D" id="3.90.190.10">
    <property type="entry name" value="Protein tyrosine phosphatase superfamily"/>
    <property type="match status" value="1"/>
</dbReference>
<dbReference type="GO" id="GO:0009653">
    <property type="term" value="P:anatomical structure morphogenesis"/>
    <property type="evidence" value="ECO:0007669"/>
    <property type="project" value="UniProtKB-ARBA"/>
</dbReference>
<dbReference type="GO" id="GO:0030054">
    <property type="term" value="C:cell junction"/>
    <property type="evidence" value="ECO:0007669"/>
    <property type="project" value="TreeGrafter"/>
</dbReference>
<dbReference type="GO" id="GO:0005829">
    <property type="term" value="C:cytosol"/>
    <property type="evidence" value="ECO:0007669"/>
    <property type="project" value="TreeGrafter"/>
</dbReference>
<feature type="compositionally biased region" description="Low complexity" evidence="5">
    <location>
        <begin position="286"/>
        <end position="304"/>
    </location>
</feature>
<evidence type="ECO:0000256" key="1">
    <source>
        <dbReference type="ARBA" id="ARBA00013064"/>
    </source>
</evidence>
<dbReference type="Pfam" id="PF00102">
    <property type="entry name" value="Y_phosphatase"/>
    <property type="match status" value="3"/>
</dbReference>
<dbReference type="PRINTS" id="PR00700">
    <property type="entry name" value="PRTYPHPHTASE"/>
</dbReference>